<evidence type="ECO:0000256" key="2">
    <source>
        <dbReference type="SAM" id="MobiDB-lite"/>
    </source>
</evidence>
<dbReference type="Gene3D" id="1.10.533.10">
    <property type="entry name" value="Death Domain, Fas"/>
    <property type="match status" value="2"/>
</dbReference>
<dbReference type="PANTHER" id="PTHR48169">
    <property type="entry name" value="DED DOMAIN-CONTAINING PROTEIN"/>
    <property type="match status" value="1"/>
</dbReference>
<dbReference type="Pfam" id="PF01335">
    <property type="entry name" value="DED"/>
    <property type="match status" value="1"/>
</dbReference>
<dbReference type="GeneID" id="65099350"/>
<dbReference type="InterPro" id="IPR001875">
    <property type="entry name" value="DED_dom"/>
</dbReference>
<dbReference type="PROSITE" id="PS50168">
    <property type="entry name" value="DED"/>
    <property type="match status" value="2"/>
</dbReference>
<evidence type="ECO:0000313" key="4">
    <source>
        <dbReference type="EMBL" id="AGY30758.1"/>
    </source>
</evidence>
<reference evidence="4 5" key="1">
    <citation type="journal article" date="2013" name="J. Virol.">
        <title>Next-Generation Sequence Analysis of the Genome of RFHVMn, the Macaque Homolog of Kaposi's Sarcoma (KS)-Associated Herpesvirus, from a KS-Like Tumor of a Pig-Tailed Macaque.</title>
        <authorList>
            <person name="Bruce A.G."/>
            <person name="Ryan J.T."/>
            <person name="Thomas M.J."/>
            <person name="Peng X."/>
            <person name="Grundhoff A."/>
            <person name="Tsai C.C."/>
            <person name="Rose T.M."/>
        </authorList>
    </citation>
    <scope>NUCLEOTIDE SEQUENCE [LARGE SCALE GENOMIC DNA]</scope>
    <source>
        <strain evidence="4">RFHVMnM78114</strain>
    </source>
</reference>
<name>U5NM89_9GAMA</name>
<feature type="domain" description="DED" evidence="3">
    <location>
        <begin position="2"/>
        <end position="74"/>
    </location>
</feature>
<proteinExistence type="predicted"/>
<evidence type="ECO:0000259" key="3">
    <source>
        <dbReference type="PROSITE" id="PS50168"/>
    </source>
</evidence>
<feature type="compositionally biased region" description="Polar residues" evidence="2">
    <location>
        <begin position="227"/>
        <end position="240"/>
    </location>
</feature>
<keyword evidence="5" id="KW-1185">Reference proteome</keyword>
<dbReference type="RefSeq" id="YP_010084439.1">
    <property type="nucleotide sequence ID" value="NC_055135.1"/>
</dbReference>
<accession>U5NM89</accession>
<evidence type="ECO:0000313" key="5">
    <source>
        <dbReference type="Proteomes" id="UP000134372"/>
    </source>
</evidence>
<feature type="domain" description="DED" evidence="3">
    <location>
        <begin position="93"/>
        <end position="163"/>
    </location>
</feature>
<dbReference type="KEGG" id="vg:65099350"/>
<protein>
    <submittedName>
        <fullName evidence="4">RF13</fullName>
    </submittedName>
</protein>
<dbReference type="SMART" id="SM00031">
    <property type="entry name" value="DED"/>
    <property type="match status" value="2"/>
</dbReference>
<keyword evidence="1" id="KW-0053">Apoptosis</keyword>
<evidence type="ECO:0000256" key="1">
    <source>
        <dbReference type="ARBA" id="ARBA00022703"/>
    </source>
</evidence>
<organism evidence="4 5">
    <name type="scientific">Retroperitoneal fibromatosis-associated herpesvirus</name>
    <dbReference type="NCBI Taxonomy" id="111469"/>
    <lineage>
        <taxon>Viruses</taxon>
        <taxon>Duplodnaviria</taxon>
        <taxon>Heunggongvirae</taxon>
        <taxon>Peploviricota</taxon>
        <taxon>Herviviricetes</taxon>
        <taxon>Herpesvirales</taxon>
        <taxon>Orthoherpesviridae</taxon>
        <taxon>Gammaherpesvirinae</taxon>
        <taxon>Rhadinovirus</taxon>
        <taxon>Rhadinovirus macacinegamma8</taxon>
        <taxon>Macacine gammaherpesvirus 8</taxon>
    </lineage>
</organism>
<dbReference type="Proteomes" id="UP000134372">
    <property type="component" value="Segment"/>
</dbReference>
<dbReference type="EMBL" id="KF703446">
    <property type="protein sequence ID" value="AGY30758.1"/>
    <property type="molecule type" value="Genomic_DNA"/>
</dbReference>
<dbReference type="PANTHER" id="PTHR48169:SF7">
    <property type="entry name" value="CASPASE 10"/>
    <property type="match status" value="1"/>
</dbReference>
<feature type="region of interest" description="Disordered" evidence="2">
    <location>
        <begin position="201"/>
        <end position="267"/>
    </location>
</feature>
<sequence length="267" mass="29111">MATVELLQELGEYLDLDNREAVLFLCGMFIPQPTVGQFVGALVARKESGHLTLPMLAEAVMRAGRRDLVRRLLFLEPGFVEHQTQHTASYFSAFRRAMVQVDRGLGEREFRNLVFLSRNALGARHVPGSFLHWVHMMERLDLLGPGDVDMLVSLLGSISRPDLQALTNAALVRPGASRISPVAGPLCPTCRAPVSRPMFPGPTGVPCDERSPAPQSASESQTREPASRPGSPTNTSQTLETEPETHPRAEINSPSRTLTPDTDAPAS</sequence>
<dbReference type="SUPFAM" id="SSF47986">
    <property type="entry name" value="DEATH domain"/>
    <property type="match status" value="1"/>
</dbReference>
<dbReference type="InterPro" id="IPR011029">
    <property type="entry name" value="DEATH-like_dom_sf"/>
</dbReference>